<protein>
    <recommendedName>
        <fullName evidence="1">Amine oxidase domain-containing protein</fullName>
    </recommendedName>
</protein>
<dbReference type="EMBL" id="LYMM01000046">
    <property type="protein sequence ID" value="PNU03676.1"/>
    <property type="molecule type" value="Genomic_DNA"/>
</dbReference>
<dbReference type="GO" id="GO:0016491">
    <property type="term" value="F:oxidoreductase activity"/>
    <property type="evidence" value="ECO:0007669"/>
    <property type="project" value="InterPro"/>
</dbReference>
<comment type="caution">
    <text evidence="2">The sequence shown here is derived from an EMBL/GenBank/DDBJ whole genome shotgun (WGS) entry which is preliminary data.</text>
</comment>
<keyword evidence="3" id="KW-1185">Reference proteome</keyword>
<dbReference type="Proteomes" id="UP000236327">
    <property type="component" value="Unassembled WGS sequence"/>
</dbReference>
<name>A0A2K2FY07_9SPHN</name>
<dbReference type="PANTHER" id="PTHR16128">
    <property type="entry name" value="FAD/NAD(P)-BINDING OXIDOREDUCTASE FAMILY PROTEIN"/>
    <property type="match status" value="1"/>
</dbReference>
<dbReference type="SUPFAM" id="SSF51905">
    <property type="entry name" value="FAD/NAD(P)-binding domain"/>
    <property type="match status" value="1"/>
</dbReference>
<dbReference type="InterPro" id="IPR002937">
    <property type="entry name" value="Amino_oxidase"/>
</dbReference>
<gene>
    <name evidence="2" type="ORF">A8V01_22950</name>
</gene>
<evidence type="ECO:0000313" key="2">
    <source>
        <dbReference type="EMBL" id="PNU03676.1"/>
    </source>
</evidence>
<dbReference type="PANTHER" id="PTHR16128:SF5">
    <property type="entry name" value="FAD_NAD(P)-BINDING OXIDOREDUCTASE FAMILY PROTEIN"/>
    <property type="match status" value="1"/>
</dbReference>
<dbReference type="Pfam" id="PF01593">
    <property type="entry name" value="Amino_oxidase"/>
    <property type="match status" value="1"/>
</dbReference>
<dbReference type="Pfam" id="PF13450">
    <property type="entry name" value="NAD_binding_8"/>
    <property type="match status" value="1"/>
</dbReference>
<organism evidence="2 3">
    <name type="scientific">Novosphingobium guangzhouense</name>
    <dbReference type="NCBI Taxonomy" id="1850347"/>
    <lineage>
        <taxon>Bacteria</taxon>
        <taxon>Pseudomonadati</taxon>
        <taxon>Pseudomonadota</taxon>
        <taxon>Alphaproteobacteria</taxon>
        <taxon>Sphingomonadales</taxon>
        <taxon>Sphingomonadaceae</taxon>
        <taxon>Novosphingobium</taxon>
    </lineage>
</organism>
<accession>A0A2K2FY07</accession>
<proteinExistence type="predicted"/>
<dbReference type="InterPro" id="IPR036188">
    <property type="entry name" value="FAD/NAD-bd_sf"/>
</dbReference>
<dbReference type="Gene3D" id="3.50.50.60">
    <property type="entry name" value="FAD/NAD(P)-binding domain"/>
    <property type="match status" value="1"/>
</dbReference>
<dbReference type="PROSITE" id="PS51257">
    <property type="entry name" value="PROKAR_LIPOPROTEIN"/>
    <property type="match status" value="1"/>
</dbReference>
<sequence>MRRRIGIVGAGIAGLACAEQLRGIGDIVLFDKGRRPGGRLATVTIGNASWDLGAPSFTARDPRFRAEVMRWREAGWVARWDDGPRNALVGIPSMASLVAEQSRGLNVRFGFSVQSLVTTDGGWVIEGERCQAGPFDGVVVAVPAEQAAPLLALHDLKAARHAASVRSFPCWAVMVEFCRPLKPSGHLATDAGIFSVIANNRSKPGRGEAECWVLHASAQWSQKHLESSADNVAIQLLAELAETIGTDLPAHTFIKAHRWRFSRPCGQSDQVIWNSSLGLGACGDWCTEPTVEGAWLSGIQLAERMRATLMDWEAPDLVEDLRDAG</sequence>
<feature type="domain" description="Amine oxidase" evidence="1">
    <location>
        <begin position="90"/>
        <end position="305"/>
    </location>
</feature>
<evidence type="ECO:0000259" key="1">
    <source>
        <dbReference type="Pfam" id="PF01593"/>
    </source>
</evidence>
<evidence type="ECO:0000313" key="3">
    <source>
        <dbReference type="Proteomes" id="UP000236327"/>
    </source>
</evidence>
<dbReference type="AlphaFoldDB" id="A0A2K2FY07"/>
<dbReference type="Gene3D" id="3.90.660.10">
    <property type="match status" value="1"/>
</dbReference>
<reference evidence="2 3" key="1">
    <citation type="submission" date="2016-05" db="EMBL/GenBank/DDBJ databases">
        <title>Complete genome sequence of Novosphingobium guangzhouense SA925(T).</title>
        <authorList>
            <person name="Sha S."/>
        </authorList>
    </citation>
    <scope>NUCLEOTIDE SEQUENCE [LARGE SCALE GENOMIC DNA]</scope>
    <source>
        <strain evidence="2 3">SA925</strain>
    </source>
</reference>